<keyword evidence="2" id="KW-1185">Reference proteome</keyword>
<organism evidence="2 3">
    <name type="scientific">Octopus sinensis</name>
    <name type="common">East Asian common octopus</name>
    <dbReference type="NCBI Taxonomy" id="2607531"/>
    <lineage>
        <taxon>Eukaryota</taxon>
        <taxon>Metazoa</taxon>
        <taxon>Spiralia</taxon>
        <taxon>Lophotrochozoa</taxon>
        <taxon>Mollusca</taxon>
        <taxon>Cephalopoda</taxon>
        <taxon>Coleoidea</taxon>
        <taxon>Octopodiformes</taxon>
        <taxon>Octopoda</taxon>
        <taxon>Incirrata</taxon>
        <taxon>Octopodidae</taxon>
        <taxon>Octopus</taxon>
    </lineage>
</organism>
<gene>
    <name evidence="3 4 5 6 7" type="primary">LOC115219228</name>
</gene>
<dbReference type="Proteomes" id="UP000515154">
    <property type="component" value="Linkage group LG1"/>
</dbReference>
<evidence type="ECO:0000259" key="1">
    <source>
        <dbReference type="Pfam" id="PF23070"/>
    </source>
</evidence>
<evidence type="ECO:0000313" key="5">
    <source>
        <dbReference type="RefSeq" id="XP_036363718.1"/>
    </source>
</evidence>
<dbReference type="Pfam" id="PF23070">
    <property type="entry name" value="DUF7043"/>
    <property type="match status" value="2"/>
</dbReference>
<proteinExistence type="predicted"/>
<name>A0A6P7T4M3_9MOLL</name>
<sequence length="662" mass="75963">MRVPMTTKAFEVLLWLQTGLVLAVAVVLRVTSAECKFPSFMHTEQNAWVRGYEKGDRFVAYFQDGIMKASSCRDRQCTRYERKCIEEFPNGKYIASHIEIAHTTSYVCMEFLRRGEIIVQLKQSEISKTNYPDLCNTLMLDMWPLVLLEKLLEHKVSCPFSGGYNLQMFDSSGSALCREEIVPIRLESECESGEGMMIHFRTKACIHKDLNMEVKQKLYCLAHWNEGPFRFIILREKNRRDHIWSLRVKEPVNEIKTAALFMVPVCDTGEEITQTKMYLELKLDKYVVSTTCADEFKDCAQYVQFCDSGYRQHCSNSCRDCRQDVIKLCPFSERLRSTWVQSMKKNKQLSINITHYQISIQTLGMFHCLVAKGKSTPDSDVLLQLFQNGCYPRYTCLQIEKTAPSVIRYRLGRSIEWPLAHPGELKTYICSENHFDYSPDVQAVQRKPMTVLVNLKKTHFVNCNLHPVISRYTLLRDDNFCEYCLMHDPSLSSDRIVLYSLNCSTKPRHINLACLASFDINAQTKAVVLKAVHRKHNFVCWVFTSRNKILVLPPSDCTNTTAHEQPIIGGREDEASEFSIMKDVSRTCEELCLTSTPSYLTANTTLLPSSSYWDNSSGVYRPQAETSANSKGTLPECNRKNTYVITVMSVLFFLIPLVCVPA</sequence>
<dbReference type="KEGG" id="osn:115219228"/>
<evidence type="ECO:0000313" key="6">
    <source>
        <dbReference type="RefSeq" id="XP_036363763.1"/>
    </source>
</evidence>
<dbReference type="PANTHER" id="PTHR22255">
    <property type="entry name" value="LP06548P"/>
    <property type="match status" value="1"/>
</dbReference>
<dbReference type="AlphaFoldDB" id="A0A6P7T4M3"/>
<dbReference type="RefSeq" id="XP_029645227.1">
    <property type="nucleotide sequence ID" value="XM_029789367.2"/>
</dbReference>
<dbReference type="InterPro" id="IPR055471">
    <property type="entry name" value="DUF7043"/>
</dbReference>
<evidence type="ECO:0000313" key="3">
    <source>
        <dbReference type="RefSeq" id="XP_029645227.1"/>
    </source>
</evidence>
<accession>A0A6P7T4M3</accession>
<evidence type="ECO:0000313" key="7">
    <source>
        <dbReference type="RefSeq" id="XP_036363864.1"/>
    </source>
</evidence>
<dbReference type="RefSeq" id="XP_036363864.1">
    <property type="nucleotide sequence ID" value="XM_036507971.1"/>
</dbReference>
<dbReference type="RefSeq" id="XP_036363763.1">
    <property type="nucleotide sequence ID" value="XM_036507870.1"/>
</dbReference>
<evidence type="ECO:0000313" key="2">
    <source>
        <dbReference type="Proteomes" id="UP000515154"/>
    </source>
</evidence>
<dbReference type="RefSeq" id="XP_036363688.1">
    <property type="nucleotide sequence ID" value="XM_036507795.1"/>
</dbReference>
<dbReference type="RefSeq" id="XP_036363718.1">
    <property type="nucleotide sequence ID" value="XM_036507825.1"/>
</dbReference>
<dbReference type="PANTHER" id="PTHR22255:SF9">
    <property type="entry name" value="LP06548P"/>
    <property type="match status" value="1"/>
</dbReference>
<evidence type="ECO:0000313" key="4">
    <source>
        <dbReference type="RefSeq" id="XP_036363688.1"/>
    </source>
</evidence>
<protein>
    <submittedName>
        <fullName evidence="3 4">Uncharacterized protein LOC115219228</fullName>
    </submittedName>
</protein>
<feature type="domain" description="DUF7043" evidence="1">
    <location>
        <begin position="32"/>
        <end position="139"/>
    </location>
</feature>
<reference evidence="3 4" key="1">
    <citation type="submission" date="2025-08" db="UniProtKB">
        <authorList>
            <consortium name="RefSeq"/>
        </authorList>
    </citation>
    <scope>IDENTIFICATION</scope>
</reference>
<feature type="domain" description="DUF7043" evidence="1">
    <location>
        <begin position="328"/>
        <end position="437"/>
    </location>
</feature>